<dbReference type="AlphaFoldDB" id="A0A744CC32"/>
<name>A0A744CC32_SALER</name>
<protein>
    <submittedName>
        <fullName evidence="1">Methyltransferase</fullName>
    </submittedName>
</protein>
<gene>
    <name evidence="1" type="ORF">G8N70_003076</name>
</gene>
<reference evidence="1" key="1">
    <citation type="journal article" date="2018" name="Genome Biol.">
        <title>SKESA: strategic k-mer extension for scrupulous assemblies.</title>
        <authorList>
            <person name="Souvorov A."/>
            <person name="Agarwala R."/>
            <person name="Lipman D.J."/>
        </authorList>
    </citation>
    <scope>NUCLEOTIDE SEQUENCE</scope>
    <source>
        <strain evidence="1">MA.CCC_P4</strain>
    </source>
</reference>
<proteinExistence type="predicted"/>
<dbReference type="GO" id="GO:0008168">
    <property type="term" value="F:methyltransferase activity"/>
    <property type="evidence" value="ECO:0007669"/>
    <property type="project" value="UniProtKB-KW"/>
</dbReference>
<accession>A0A744CC32</accession>
<keyword evidence="1" id="KW-0489">Methyltransferase</keyword>
<dbReference type="GO" id="GO:0032259">
    <property type="term" value="P:methylation"/>
    <property type="evidence" value="ECO:0007669"/>
    <property type="project" value="UniProtKB-KW"/>
</dbReference>
<keyword evidence="1" id="KW-0808">Transferase</keyword>
<evidence type="ECO:0000313" key="1">
    <source>
        <dbReference type="EMBL" id="HAF2412747.1"/>
    </source>
</evidence>
<comment type="caution">
    <text evidence="1">The sequence shown here is derived from an EMBL/GenBank/DDBJ whole genome shotgun (WGS) entry which is preliminary data.</text>
</comment>
<dbReference type="EMBL" id="DAAUQJ010000006">
    <property type="protein sequence ID" value="HAF2412747.1"/>
    <property type="molecule type" value="Genomic_DNA"/>
</dbReference>
<organism evidence="1">
    <name type="scientific">Salmonella enterica</name>
    <name type="common">Salmonella choleraesuis</name>
    <dbReference type="NCBI Taxonomy" id="28901"/>
    <lineage>
        <taxon>Bacteria</taxon>
        <taxon>Pseudomonadati</taxon>
        <taxon>Pseudomonadota</taxon>
        <taxon>Gammaproteobacteria</taxon>
        <taxon>Enterobacterales</taxon>
        <taxon>Enterobacteriaceae</taxon>
        <taxon>Salmonella</taxon>
    </lineage>
</organism>
<sequence length="108" mass="12122">MSFKLFPCQRTAPASIPLFSSGALTLSARVQWLDSTGLVDPHRFLHRHLRGDWGDVDDTERRANDAALRSKGVLTSRYLVTPRLSLLVTTNAEHSQTVIQLPEENRPL</sequence>
<reference evidence="1" key="2">
    <citation type="submission" date="2020-02" db="EMBL/GenBank/DDBJ databases">
        <authorList>
            <consortium name="NCBI Pathogen Detection Project"/>
        </authorList>
    </citation>
    <scope>NUCLEOTIDE SEQUENCE</scope>
    <source>
        <strain evidence="1">MA.CCC_P4</strain>
    </source>
</reference>